<protein>
    <submittedName>
        <fullName evidence="7">Nitroreductase family protein</fullName>
    </submittedName>
</protein>
<dbReference type="Gene3D" id="3.40.109.10">
    <property type="entry name" value="NADH Oxidase"/>
    <property type="match status" value="1"/>
</dbReference>
<dbReference type="AlphaFoldDB" id="R4UMT9"/>
<evidence type="ECO:0000256" key="1">
    <source>
        <dbReference type="ARBA" id="ARBA00001917"/>
    </source>
</evidence>
<dbReference type="InterPro" id="IPR029479">
    <property type="entry name" value="Nitroreductase"/>
</dbReference>
<evidence type="ECO:0000256" key="3">
    <source>
        <dbReference type="ARBA" id="ARBA00022630"/>
    </source>
</evidence>
<keyword evidence="3" id="KW-0285">Flavoprotein</keyword>
<evidence type="ECO:0000259" key="6">
    <source>
        <dbReference type="Pfam" id="PF00881"/>
    </source>
</evidence>
<reference evidence="7" key="1">
    <citation type="submission" date="2013-02" db="EMBL/GenBank/DDBJ databases">
        <title>Immune-Related transcriptome of Coptotermes formosanus Shiraki workers: the defense mechanism.</title>
        <authorList>
            <person name="Hussain A."/>
            <person name="Li Y.F."/>
            <person name="Cheng Y."/>
            <person name="Liu Y."/>
            <person name="Chen C.C."/>
            <person name="Wen S.Y."/>
        </authorList>
    </citation>
    <scope>NUCLEOTIDE SEQUENCE</scope>
</reference>
<dbReference type="EMBL" id="KC571921">
    <property type="protein sequence ID" value="AGM32420.1"/>
    <property type="molecule type" value="mRNA"/>
</dbReference>
<keyword evidence="5" id="KW-0560">Oxidoreductase</keyword>
<evidence type="ECO:0000256" key="4">
    <source>
        <dbReference type="ARBA" id="ARBA00022643"/>
    </source>
</evidence>
<dbReference type="PANTHER" id="PTHR43673">
    <property type="entry name" value="NAD(P)H NITROREDUCTASE YDGI-RELATED"/>
    <property type="match status" value="1"/>
</dbReference>
<sequence>MAIDALLSRRTVRQYTGDPIPKDQLKSIEKAVLHSPTARNQQGCSYVFVTNKAKLDQITAACLNAFEPAQREYFETRPEGEGTRNKITGDAPLVVFVHTNERASPPFDKVDAGVAVCSVCVAASEFGLSTMIIGAYKAAEGEWERIIDIPPKSFVIAVAVGKAIADPVLREKGPSLAKVTFIE</sequence>
<name>R4UMT9_COPFO</name>
<proteinExistence type="evidence at transcript level"/>
<feature type="domain" description="Nitroreductase" evidence="6">
    <location>
        <begin position="7"/>
        <end position="162"/>
    </location>
</feature>
<dbReference type="GO" id="GO:0140616">
    <property type="term" value="F:iodotyrosine deiodinase activity"/>
    <property type="evidence" value="ECO:0007669"/>
    <property type="project" value="UniProtKB-ARBA"/>
</dbReference>
<evidence type="ECO:0000256" key="2">
    <source>
        <dbReference type="ARBA" id="ARBA00007118"/>
    </source>
</evidence>
<keyword evidence="4" id="KW-0288">FMN</keyword>
<dbReference type="Pfam" id="PF00881">
    <property type="entry name" value="Nitroreductase"/>
    <property type="match status" value="1"/>
</dbReference>
<comment type="cofactor">
    <cofactor evidence="1">
        <name>FMN</name>
        <dbReference type="ChEBI" id="CHEBI:58210"/>
    </cofactor>
</comment>
<accession>R4UMT9</accession>
<organism evidence="7">
    <name type="scientific">Coptotermes formosanus</name>
    <name type="common">Formosan subterranean termite</name>
    <dbReference type="NCBI Taxonomy" id="36987"/>
    <lineage>
        <taxon>Eukaryota</taxon>
        <taxon>Metazoa</taxon>
        <taxon>Ecdysozoa</taxon>
        <taxon>Arthropoda</taxon>
        <taxon>Hexapoda</taxon>
        <taxon>Insecta</taxon>
        <taxon>Pterygota</taxon>
        <taxon>Neoptera</taxon>
        <taxon>Polyneoptera</taxon>
        <taxon>Dictyoptera</taxon>
        <taxon>Blattodea</taxon>
        <taxon>Blattoidea</taxon>
        <taxon>Termitoidae</taxon>
        <taxon>Rhinotermitidae</taxon>
        <taxon>Coptotermes</taxon>
    </lineage>
</organism>
<dbReference type="PANTHER" id="PTHR43673:SF2">
    <property type="entry name" value="NITROREDUCTASE"/>
    <property type="match status" value="1"/>
</dbReference>
<dbReference type="CDD" id="cd02062">
    <property type="entry name" value="Nitro_FMN_reductase"/>
    <property type="match status" value="1"/>
</dbReference>
<dbReference type="SUPFAM" id="SSF55469">
    <property type="entry name" value="FMN-dependent nitroreductase-like"/>
    <property type="match status" value="1"/>
</dbReference>
<comment type="similarity">
    <text evidence="2">Belongs to the nitroreductase family.</text>
</comment>
<dbReference type="InterPro" id="IPR000415">
    <property type="entry name" value="Nitroreductase-like"/>
</dbReference>
<evidence type="ECO:0000256" key="5">
    <source>
        <dbReference type="ARBA" id="ARBA00023002"/>
    </source>
</evidence>
<evidence type="ECO:0000313" key="7">
    <source>
        <dbReference type="EMBL" id="AGM32420.1"/>
    </source>
</evidence>